<accession>A0A4P7XJ36</accession>
<dbReference type="AlphaFoldDB" id="A0A4P7XJ36"/>
<organism evidence="2 3">
    <name type="scientific">Hydrocarboniclastica marina</name>
    <dbReference type="NCBI Taxonomy" id="2259620"/>
    <lineage>
        <taxon>Bacteria</taxon>
        <taxon>Pseudomonadati</taxon>
        <taxon>Pseudomonadota</taxon>
        <taxon>Gammaproteobacteria</taxon>
        <taxon>Alteromonadales</taxon>
        <taxon>Alteromonadaceae</taxon>
        <taxon>Hydrocarboniclastica</taxon>
    </lineage>
</organism>
<dbReference type="InterPro" id="IPR021727">
    <property type="entry name" value="DUF3299"/>
</dbReference>
<keyword evidence="1" id="KW-0732">Signal</keyword>
<dbReference type="Pfam" id="PF11736">
    <property type="entry name" value="DUF3299"/>
    <property type="match status" value="1"/>
</dbReference>
<keyword evidence="3" id="KW-1185">Reference proteome</keyword>
<feature type="chain" id="PRO_5020622014" evidence="1">
    <location>
        <begin position="22"/>
        <end position="167"/>
    </location>
</feature>
<sequence>MFIRVLAISTLLCLLPVAGLATEWQELDWTELMPPEDLALLENMPVADHEGNEPVTLPEEIMEGNIRPELDGTPLRIPGFIVPLQVNDDQKITEFFLVPYFGACIHVPAPPPNQIIHVTYAPGYNPDALYHPFWIQGVLHTDKVSNDVADASYVMDAVLVEPYQEAY</sequence>
<name>A0A4P7XJ36_9ALTE</name>
<dbReference type="Proteomes" id="UP000298049">
    <property type="component" value="Chromosome"/>
</dbReference>
<feature type="signal peptide" evidence="1">
    <location>
        <begin position="1"/>
        <end position="21"/>
    </location>
</feature>
<reference evidence="2 3" key="1">
    <citation type="submission" date="2018-07" db="EMBL/GenBank/DDBJ databases">
        <title>Marsedoiliclastica nanhaica gen. nov. sp. nov., a novel marine hydrocarbonoclastic bacterium isolated from an in-situ enriched hydrocarbon-degrading consortium in deep-sea sediment.</title>
        <authorList>
            <person name="Dong C."/>
            <person name="Ma T."/>
            <person name="Liu R."/>
            <person name="Shao Z."/>
        </authorList>
    </citation>
    <scope>NUCLEOTIDE SEQUENCE [LARGE SCALE GENOMIC DNA]</scope>
    <source>
        <strain evidence="3">soil36-7</strain>
    </source>
</reference>
<dbReference type="EMBL" id="CP031093">
    <property type="protein sequence ID" value="QCF27038.1"/>
    <property type="molecule type" value="Genomic_DNA"/>
</dbReference>
<evidence type="ECO:0000256" key="1">
    <source>
        <dbReference type="SAM" id="SignalP"/>
    </source>
</evidence>
<evidence type="ECO:0000313" key="2">
    <source>
        <dbReference type="EMBL" id="QCF27038.1"/>
    </source>
</evidence>
<dbReference type="KEGG" id="hmi:soil367_14465"/>
<gene>
    <name evidence="2" type="ORF">soil367_14465</name>
</gene>
<evidence type="ECO:0000313" key="3">
    <source>
        <dbReference type="Proteomes" id="UP000298049"/>
    </source>
</evidence>
<dbReference type="RefSeq" id="WP_136549745.1">
    <property type="nucleotide sequence ID" value="NZ_CP031093.1"/>
</dbReference>
<dbReference type="Gene3D" id="2.40.50.870">
    <property type="entry name" value="Protein of unknown function (DUF3299)"/>
    <property type="match status" value="1"/>
</dbReference>
<proteinExistence type="predicted"/>
<protein>
    <submittedName>
        <fullName evidence="2">DUF3299 domain-containing protein</fullName>
    </submittedName>
</protein>
<dbReference type="OrthoDB" id="9784998at2"/>